<dbReference type="Pfam" id="PF09509">
    <property type="entry name" value="Hypoth_Ymh"/>
    <property type="match status" value="1"/>
</dbReference>
<dbReference type="EMBL" id="JADOUF010000001">
    <property type="protein sequence ID" value="MBG6136234.1"/>
    <property type="molecule type" value="Genomic_DNA"/>
</dbReference>
<reference evidence="2" key="1">
    <citation type="submission" date="2020-11" db="EMBL/GenBank/DDBJ databases">
        <title>Sequencing the genomes of 1000 actinobacteria strains.</title>
        <authorList>
            <person name="Klenk H.-P."/>
        </authorList>
    </citation>
    <scope>NUCLEOTIDE SEQUENCE</scope>
    <source>
        <strain evidence="2">DSM 45356</strain>
    </source>
</reference>
<protein>
    <recommendedName>
        <fullName evidence="1">Conserved hypothetical protein CHP02391 domain-containing protein</fullName>
    </recommendedName>
</protein>
<comment type="caution">
    <text evidence="2">The sequence shown here is derived from an EMBL/GenBank/DDBJ whole genome shotgun (WGS) entry which is preliminary data.</text>
</comment>
<evidence type="ECO:0000313" key="3">
    <source>
        <dbReference type="Proteomes" id="UP000622552"/>
    </source>
</evidence>
<gene>
    <name evidence="2" type="ORF">IW245_002428</name>
</gene>
<evidence type="ECO:0000313" key="2">
    <source>
        <dbReference type="EMBL" id="MBG6136234.1"/>
    </source>
</evidence>
<dbReference type="Proteomes" id="UP000622552">
    <property type="component" value="Unassembled WGS sequence"/>
</dbReference>
<dbReference type="AlphaFoldDB" id="A0A8J7KIM3"/>
<accession>A0A8J7KIM3</accession>
<feature type="domain" description="Conserved hypothetical protein CHP02391" evidence="1">
    <location>
        <begin position="112"/>
        <end position="236"/>
    </location>
</feature>
<dbReference type="RefSeq" id="WP_197003236.1">
    <property type="nucleotide sequence ID" value="NZ_BONS01000039.1"/>
</dbReference>
<dbReference type="InterPro" id="IPR012654">
    <property type="entry name" value="CHP02391"/>
</dbReference>
<name>A0A8J7KIM3_9ACTN</name>
<sequence length="243" mass="27694">MDTDWALTELNNFLRLTELYYPPDPPGMIIMTSHLSNRGEDADILASAQVVEQLFDRVIKDWRHVVPSEDNTQVNRWCQHRETAERVKAVLLRQDEVREKLGDNAPELNAAHLHPWIWDGARSLWQSGHYREAVRAAAVMLNAETQNKAGRRDVSETDLFKQIFTTDDPQPGKPRLRLMVNDGSRTFTSLHRGIMAYAEGCFAAIRNPSSHTVQDELPEDHGLEQLAAFSVLARWVDTATVLR</sequence>
<proteinExistence type="predicted"/>
<keyword evidence="3" id="KW-1185">Reference proteome</keyword>
<evidence type="ECO:0000259" key="1">
    <source>
        <dbReference type="Pfam" id="PF09509"/>
    </source>
</evidence>
<organism evidence="2 3">
    <name type="scientific">Longispora fulva</name>
    <dbReference type="NCBI Taxonomy" id="619741"/>
    <lineage>
        <taxon>Bacteria</taxon>
        <taxon>Bacillati</taxon>
        <taxon>Actinomycetota</taxon>
        <taxon>Actinomycetes</taxon>
        <taxon>Micromonosporales</taxon>
        <taxon>Micromonosporaceae</taxon>
        <taxon>Longispora</taxon>
    </lineage>
</organism>